<dbReference type="Gene3D" id="3.30.420.10">
    <property type="entry name" value="Ribonuclease H-like superfamily/Ribonuclease H"/>
    <property type="match status" value="1"/>
</dbReference>
<dbReference type="GO" id="GO:0003964">
    <property type="term" value="F:RNA-directed DNA polymerase activity"/>
    <property type="evidence" value="ECO:0007669"/>
    <property type="project" value="UniProtKB-EC"/>
</dbReference>
<dbReference type="PROSITE" id="PS50994">
    <property type="entry name" value="INTEGRASE"/>
    <property type="match status" value="1"/>
</dbReference>
<dbReference type="EMBL" id="GEZM01099604">
    <property type="protein sequence ID" value="JAV53269.1"/>
    <property type="molecule type" value="Transcribed_RNA"/>
</dbReference>
<dbReference type="AlphaFoldDB" id="A0A1Y1K1P5"/>
<dbReference type="InterPro" id="IPR036397">
    <property type="entry name" value="RNaseH_sf"/>
</dbReference>
<dbReference type="GO" id="GO:0003676">
    <property type="term" value="F:nucleic acid binding"/>
    <property type="evidence" value="ECO:0007669"/>
    <property type="project" value="InterPro"/>
</dbReference>
<organism evidence="4">
    <name type="scientific">Photinus pyralis</name>
    <name type="common">Common eastern firefly</name>
    <name type="synonym">Lampyris pyralis</name>
    <dbReference type="NCBI Taxonomy" id="7054"/>
    <lineage>
        <taxon>Eukaryota</taxon>
        <taxon>Metazoa</taxon>
        <taxon>Ecdysozoa</taxon>
        <taxon>Arthropoda</taxon>
        <taxon>Hexapoda</taxon>
        <taxon>Insecta</taxon>
        <taxon>Pterygota</taxon>
        <taxon>Neoptera</taxon>
        <taxon>Endopterygota</taxon>
        <taxon>Coleoptera</taxon>
        <taxon>Polyphaga</taxon>
        <taxon>Elateriformia</taxon>
        <taxon>Elateroidea</taxon>
        <taxon>Lampyridae</taxon>
        <taxon>Lampyrinae</taxon>
        <taxon>Photinus</taxon>
    </lineage>
</organism>
<dbReference type="EMBL" id="GEZM01099599">
    <property type="protein sequence ID" value="JAV53276.1"/>
    <property type="molecule type" value="Transcribed_RNA"/>
</dbReference>
<evidence type="ECO:0000259" key="3">
    <source>
        <dbReference type="PROSITE" id="PS50994"/>
    </source>
</evidence>
<protein>
    <recommendedName>
        <fullName evidence="1">RNA-directed DNA polymerase</fullName>
        <ecNumber evidence="1">2.7.7.49</ecNumber>
    </recommendedName>
</protein>
<evidence type="ECO:0000256" key="1">
    <source>
        <dbReference type="ARBA" id="ARBA00012493"/>
    </source>
</evidence>
<dbReference type="SUPFAM" id="SSF53098">
    <property type="entry name" value="Ribonuclease H-like"/>
    <property type="match status" value="1"/>
</dbReference>
<evidence type="ECO:0000256" key="2">
    <source>
        <dbReference type="SAM" id="MobiDB-lite"/>
    </source>
</evidence>
<dbReference type="InterPro" id="IPR050951">
    <property type="entry name" value="Retrovirus_Pol_polyprotein"/>
</dbReference>
<feature type="compositionally biased region" description="Polar residues" evidence="2">
    <location>
        <begin position="499"/>
        <end position="525"/>
    </location>
</feature>
<dbReference type="FunFam" id="1.10.340.70:FF:000003">
    <property type="entry name" value="Protein CBG25708"/>
    <property type="match status" value="1"/>
</dbReference>
<accession>A0A1Y1K1P5</accession>
<dbReference type="FunFam" id="3.30.420.10:FF:000063">
    <property type="entry name" value="Retrovirus-related Pol polyprotein from transposon 297-like Protein"/>
    <property type="match status" value="1"/>
</dbReference>
<reference evidence="4" key="1">
    <citation type="journal article" date="2016" name="Sci. Rep.">
        <title>Molecular characterization of firefly nuptial gifts: a multi-omics approach sheds light on postcopulatory sexual selection.</title>
        <authorList>
            <person name="Al-Wathiqui N."/>
            <person name="Fallon T.R."/>
            <person name="South A."/>
            <person name="Weng J.K."/>
            <person name="Lewis S.M."/>
        </authorList>
    </citation>
    <scope>NUCLEOTIDE SEQUENCE</scope>
</reference>
<proteinExistence type="predicted"/>
<dbReference type="PANTHER" id="PTHR37984">
    <property type="entry name" value="PROTEIN CBG26694"/>
    <property type="match status" value="1"/>
</dbReference>
<dbReference type="GO" id="GO:0015074">
    <property type="term" value="P:DNA integration"/>
    <property type="evidence" value="ECO:0007669"/>
    <property type="project" value="InterPro"/>
</dbReference>
<sequence length="539" mass="61976">MAAGRMQRWALFLSGFDYSIRYIKGSDNVKADALSRLPMKTVEINEGDEVDYFNFLETVNVIDSIRLRAETRKDTELSKVFNFIRYGFPHTKDSDLLPYCRRKDELTVEKGVIMWGYRAVIPAKLRQQLLAELHSTHEGISKMKANARAYFWWPALDSDIEKCVSSCRGCMHSRSEPNKSVLTPNLKTYTAFERVHADFLGPIKNKIILVIIDMHSKWPQAYIMNSTDAGTTIEKFRDYFSIFGLPSVCVTDNGPQFTSNEFSKFLSMNGVKHVTSPPYHPSSNGFAENFVKSIKNGICKSLKDDSNRGVSLETILNRFLFHYRNSVHTSTGVTPSSLVFRNKPKNRLDRLLEVKSSSDNKVKDYKGNRQVNFKIEERVWCRDYRNPNKKGWVEAKIEEIINERVYLCRVLGEELIWKRHVDQILKMKGDKVENMSKTVETGERVQFQTVDNEIGTKLNNSNIRNPENIKNDSLVKVQPNNECKEQNLTSESELVVNTENNFSNNSSGEDNFCSKNTVSDWNSNSRPKRVIKPPVRLNL</sequence>
<feature type="domain" description="Integrase catalytic" evidence="3">
    <location>
        <begin position="180"/>
        <end position="343"/>
    </location>
</feature>
<dbReference type="EC" id="2.7.7.49" evidence="1"/>
<dbReference type="Pfam" id="PF17921">
    <property type="entry name" value="Integrase_H2C2"/>
    <property type="match status" value="1"/>
</dbReference>
<name>A0A1Y1K1P5_PHOPY</name>
<dbReference type="InterPro" id="IPR012337">
    <property type="entry name" value="RNaseH-like_sf"/>
</dbReference>
<evidence type="ECO:0000313" key="4">
    <source>
        <dbReference type="EMBL" id="JAV53276.1"/>
    </source>
</evidence>
<dbReference type="EMBL" id="GEZM01099608">
    <property type="protein sequence ID" value="JAV53258.1"/>
    <property type="molecule type" value="Transcribed_RNA"/>
</dbReference>
<dbReference type="Pfam" id="PF00665">
    <property type="entry name" value="rve"/>
    <property type="match status" value="1"/>
</dbReference>
<feature type="region of interest" description="Disordered" evidence="2">
    <location>
        <begin position="499"/>
        <end position="539"/>
    </location>
</feature>
<dbReference type="InterPro" id="IPR041588">
    <property type="entry name" value="Integrase_H2C2"/>
</dbReference>
<dbReference type="PANTHER" id="PTHR37984:SF5">
    <property type="entry name" value="PROTEIN NYNRIN-LIKE"/>
    <property type="match status" value="1"/>
</dbReference>
<dbReference type="InterPro" id="IPR001584">
    <property type="entry name" value="Integrase_cat-core"/>
</dbReference>
<dbReference type="Gene3D" id="1.10.340.70">
    <property type="match status" value="1"/>
</dbReference>